<gene>
    <name evidence="1" type="ORF">POPTR_004G222700</name>
</gene>
<dbReference type="AlphaFoldDB" id="A0A2K2AYJ6"/>
<keyword evidence="2" id="KW-1185">Reference proteome</keyword>
<dbReference type="InParanoid" id="A0A2K2AYJ6"/>
<organism evidence="1 2">
    <name type="scientific">Populus trichocarpa</name>
    <name type="common">Western balsam poplar</name>
    <name type="synonym">Populus balsamifera subsp. trichocarpa</name>
    <dbReference type="NCBI Taxonomy" id="3694"/>
    <lineage>
        <taxon>Eukaryota</taxon>
        <taxon>Viridiplantae</taxon>
        <taxon>Streptophyta</taxon>
        <taxon>Embryophyta</taxon>
        <taxon>Tracheophyta</taxon>
        <taxon>Spermatophyta</taxon>
        <taxon>Magnoliopsida</taxon>
        <taxon>eudicotyledons</taxon>
        <taxon>Gunneridae</taxon>
        <taxon>Pentapetalae</taxon>
        <taxon>rosids</taxon>
        <taxon>fabids</taxon>
        <taxon>Malpighiales</taxon>
        <taxon>Salicaceae</taxon>
        <taxon>Saliceae</taxon>
        <taxon>Populus</taxon>
    </lineage>
</organism>
<name>A0A2K2AYJ6_POPTR</name>
<dbReference type="EMBL" id="CM009293">
    <property type="protein sequence ID" value="PNT42600.1"/>
    <property type="molecule type" value="Genomic_DNA"/>
</dbReference>
<accession>A0A2K2AYJ6</accession>
<evidence type="ECO:0000313" key="2">
    <source>
        <dbReference type="Proteomes" id="UP000006729"/>
    </source>
</evidence>
<dbReference type="Proteomes" id="UP000006729">
    <property type="component" value="Chromosome 4"/>
</dbReference>
<reference evidence="1 2" key="1">
    <citation type="journal article" date="2006" name="Science">
        <title>The genome of black cottonwood, Populus trichocarpa (Torr. &amp; Gray).</title>
        <authorList>
            <person name="Tuskan G.A."/>
            <person name="Difazio S."/>
            <person name="Jansson S."/>
            <person name="Bohlmann J."/>
            <person name="Grigoriev I."/>
            <person name="Hellsten U."/>
            <person name="Putnam N."/>
            <person name="Ralph S."/>
            <person name="Rombauts S."/>
            <person name="Salamov A."/>
            <person name="Schein J."/>
            <person name="Sterck L."/>
            <person name="Aerts A."/>
            <person name="Bhalerao R.R."/>
            <person name="Bhalerao R.P."/>
            <person name="Blaudez D."/>
            <person name="Boerjan W."/>
            <person name="Brun A."/>
            <person name="Brunner A."/>
            <person name="Busov V."/>
            <person name="Campbell M."/>
            <person name="Carlson J."/>
            <person name="Chalot M."/>
            <person name="Chapman J."/>
            <person name="Chen G.L."/>
            <person name="Cooper D."/>
            <person name="Coutinho P.M."/>
            <person name="Couturier J."/>
            <person name="Covert S."/>
            <person name="Cronk Q."/>
            <person name="Cunningham R."/>
            <person name="Davis J."/>
            <person name="Degroeve S."/>
            <person name="Dejardin A."/>
            <person name="Depamphilis C."/>
            <person name="Detter J."/>
            <person name="Dirks B."/>
            <person name="Dubchak I."/>
            <person name="Duplessis S."/>
            <person name="Ehlting J."/>
            <person name="Ellis B."/>
            <person name="Gendler K."/>
            <person name="Goodstein D."/>
            <person name="Gribskov M."/>
            <person name="Grimwood J."/>
            <person name="Groover A."/>
            <person name="Gunter L."/>
            <person name="Hamberger B."/>
            <person name="Heinze B."/>
            <person name="Helariutta Y."/>
            <person name="Henrissat B."/>
            <person name="Holligan D."/>
            <person name="Holt R."/>
            <person name="Huang W."/>
            <person name="Islam-Faridi N."/>
            <person name="Jones S."/>
            <person name="Jones-Rhoades M."/>
            <person name="Jorgensen R."/>
            <person name="Joshi C."/>
            <person name="Kangasjarvi J."/>
            <person name="Karlsson J."/>
            <person name="Kelleher C."/>
            <person name="Kirkpatrick R."/>
            <person name="Kirst M."/>
            <person name="Kohler A."/>
            <person name="Kalluri U."/>
            <person name="Larimer F."/>
            <person name="Leebens-Mack J."/>
            <person name="Leple J.C."/>
            <person name="Locascio P."/>
            <person name="Lou Y."/>
            <person name="Lucas S."/>
            <person name="Martin F."/>
            <person name="Montanini B."/>
            <person name="Napoli C."/>
            <person name="Nelson D.R."/>
            <person name="Nelson C."/>
            <person name="Nieminen K."/>
            <person name="Nilsson O."/>
            <person name="Pereda V."/>
            <person name="Peter G."/>
            <person name="Philippe R."/>
            <person name="Pilate G."/>
            <person name="Poliakov A."/>
            <person name="Razumovskaya J."/>
            <person name="Richardson P."/>
            <person name="Rinaldi C."/>
            <person name="Ritland K."/>
            <person name="Rouze P."/>
            <person name="Ryaboy D."/>
            <person name="Schmutz J."/>
            <person name="Schrader J."/>
            <person name="Segerman B."/>
            <person name="Shin H."/>
            <person name="Siddiqui A."/>
            <person name="Sterky F."/>
            <person name="Terry A."/>
            <person name="Tsai C.J."/>
            <person name="Uberbacher E."/>
            <person name="Unneberg P."/>
            <person name="Vahala J."/>
            <person name="Wall K."/>
            <person name="Wessler S."/>
            <person name="Yang G."/>
            <person name="Yin T."/>
            <person name="Douglas C."/>
            <person name="Marra M."/>
            <person name="Sandberg G."/>
            <person name="Van de Peer Y."/>
            <person name="Rokhsar D."/>
        </authorList>
    </citation>
    <scope>NUCLEOTIDE SEQUENCE [LARGE SCALE GENOMIC DNA]</scope>
    <source>
        <strain evidence="2">cv. Nisqually</strain>
    </source>
</reference>
<protein>
    <submittedName>
        <fullName evidence="1">Uncharacterized protein</fullName>
    </submittedName>
</protein>
<evidence type="ECO:0000313" key="1">
    <source>
        <dbReference type="EMBL" id="PNT42600.1"/>
    </source>
</evidence>
<sequence>MRLWALTKSRTLPVRNSSYQKLYLEGCNFRGLDKTNYTTTKNPVALLTILDLTEANIYFNKKINFSIREQGKDV</sequence>
<proteinExistence type="predicted"/>